<keyword evidence="5 8" id="KW-0812">Transmembrane</keyword>
<feature type="coiled-coil region" evidence="9">
    <location>
        <begin position="237"/>
        <end position="264"/>
    </location>
</feature>
<evidence type="ECO:0000256" key="4">
    <source>
        <dbReference type="ARBA" id="ARBA00022475"/>
    </source>
</evidence>
<dbReference type="InterPro" id="IPR004488">
    <property type="entry name" value="Mg/Co-transport_prot_CorA"/>
</dbReference>
<gene>
    <name evidence="8 10" type="primary">corA</name>
    <name evidence="10" type="ORF">HPT29_010125</name>
</gene>
<name>A0ABY5RWU4_9HYPH</name>
<dbReference type="Proteomes" id="UP001017257">
    <property type="component" value="Chromosome"/>
</dbReference>
<dbReference type="InterPro" id="IPR002523">
    <property type="entry name" value="MgTranspt_CorA/ZnTranspt_ZntB"/>
</dbReference>
<evidence type="ECO:0000256" key="6">
    <source>
        <dbReference type="ARBA" id="ARBA00022989"/>
    </source>
</evidence>
<keyword evidence="4 8" id="KW-1003">Cell membrane</keyword>
<dbReference type="SUPFAM" id="SSF143865">
    <property type="entry name" value="CorA soluble domain-like"/>
    <property type="match status" value="1"/>
</dbReference>
<evidence type="ECO:0000313" key="11">
    <source>
        <dbReference type="Proteomes" id="UP001017257"/>
    </source>
</evidence>
<dbReference type="PANTHER" id="PTHR46494">
    <property type="entry name" value="CORA FAMILY METAL ION TRANSPORTER (EUROFUNG)"/>
    <property type="match status" value="1"/>
</dbReference>
<protein>
    <recommendedName>
        <fullName evidence="8">Magnesium transport protein CorA</fullName>
    </recommendedName>
</protein>
<dbReference type="NCBIfam" id="TIGR00383">
    <property type="entry name" value="corA"/>
    <property type="match status" value="1"/>
</dbReference>
<keyword evidence="7 8" id="KW-0472">Membrane</keyword>
<keyword evidence="9" id="KW-0175">Coiled coil</keyword>
<comment type="subcellular location">
    <subcellularLocation>
        <location evidence="1">Cell membrane</location>
        <topology evidence="1">Multi-pass membrane protein</topology>
    </subcellularLocation>
    <subcellularLocation>
        <location evidence="8">Membrane</location>
        <topology evidence="8">Multi-pass membrane protein</topology>
    </subcellularLocation>
</comment>
<evidence type="ECO:0000256" key="7">
    <source>
        <dbReference type="ARBA" id="ARBA00023136"/>
    </source>
</evidence>
<dbReference type="Gene3D" id="1.20.58.340">
    <property type="entry name" value="Magnesium transport protein CorA, transmembrane region"/>
    <property type="match status" value="2"/>
</dbReference>
<proteinExistence type="inferred from homology"/>
<evidence type="ECO:0000256" key="9">
    <source>
        <dbReference type="SAM" id="Coils"/>
    </source>
</evidence>
<keyword evidence="3 8" id="KW-0813">Transport</keyword>
<keyword evidence="8" id="KW-0406">Ion transport</keyword>
<feature type="transmembrane region" description="Helical" evidence="8">
    <location>
        <begin position="311"/>
        <end position="329"/>
    </location>
</feature>
<evidence type="ECO:0000313" key="10">
    <source>
        <dbReference type="EMBL" id="UVF21443.1"/>
    </source>
</evidence>
<evidence type="ECO:0000256" key="5">
    <source>
        <dbReference type="ARBA" id="ARBA00022692"/>
    </source>
</evidence>
<comment type="function">
    <text evidence="8">Mediates influx of magnesium ions.</text>
</comment>
<evidence type="ECO:0000256" key="2">
    <source>
        <dbReference type="ARBA" id="ARBA00009765"/>
    </source>
</evidence>
<dbReference type="InterPro" id="IPR045863">
    <property type="entry name" value="CorA_TM1_TM2"/>
</dbReference>
<dbReference type="CDD" id="cd12830">
    <property type="entry name" value="MtCorA-like"/>
    <property type="match status" value="1"/>
</dbReference>
<dbReference type="InterPro" id="IPR045861">
    <property type="entry name" value="CorA_cytoplasmic_dom"/>
</dbReference>
<dbReference type="EMBL" id="CP102845">
    <property type="protein sequence ID" value="UVF21443.1"/>
    <property type="molecule type" value="Genomic_DNA"/>
</dbReference>
<dbReference type="SUPFAM" id="SSF144083">
    <property type="entry name" value="Magnesium transport protein CorA, transmembrane region"/>
    <property type="match status" value="1"/>
</dbReference>
<evidence type="ECO:0000256" key="1">
    <source>
        <dbReference type="ARBA" id="ARBA00004651"/>
    </source>
</evidence>
<dbReference type="PANTHER" id="PTHR46494:SF1">
    <property type="entry name" value="CORA FAMILY METAL ION TRANSPORTER (EUROFUNG)"/>
    <property type="match status" value="1"/>
</dbReference>
<dbReference type="Pfam" id="PF01544">
    <property type="entry name" value="CorA"/>
    <property type="match status" value="1"/>
</dbReference>
<sequence length="337" mass="38216">MAKPLKRVSVPSLGMPGVVASAVYAGGRRLREIPIEEAGEWSKKPGHVVWIGLHEPSLELLRRVQGEFHLHELAIEDALKAHQRPKVEQYHDALFVVARTAQMVEGRIAFGETHLFVGRGYVVSVRHGASTTYTPVRQRCEAAPKALAEGEDFILYAILDFIVDNYMPVIEMIQAEVEEIEDSILTASQPQDQIVRLYQLRRDLLRLRNAAVPLVEVCRRLEQPGLPGIDGAMQPLFRDVSDHIRRVQEEIESLREVLAFAFESSLMTGQSQQNEITRKLAAWAAILAVPTAVAGIYGMNFDVLPELHWKYGYPFVLTVIVVACAWLYWRFREKRWL</sequence>
<evidence type="ECO:0000256" key="3">
    <source>
        <dbReference type="ARBA" id="ARBA00022448"/>
    </source>
</evidence>
<keyword evidence="6 8" id="KW-1133">Transmembrane helix</keyword>
<dbReference type="RefSeq" id="WP_173946563.1">
    <property type="nucleotide sequence ID" value="NZ_CP102845.1"/>
</dbReference>
<comment type="similarity">
    <text evidence="2 8">Belongs to the CorA metal ion transporter (MIT) (TC 1.A.35) family.</text>
</comment>
<feature type="transmembrane region" description="Helical" evidence="8">
    <location>
        <begin position="280"/>
        <end position="299"/>
    </location>
</feature>
<evidence type="ECO:0000256" key="8">
    <source>
        <dbReference type="RuleBase" id="RU362010"/>
    </source>
</evidence>
<accession>A0ABY5RWU4</accession>
<dbReference type="Gene3D" id="3.30.460.20">
    <property type="entry name" value="CorA soluble domain-like"/>
    <property type="match status" value="1"/>
</dbReference>
<organism evidence="10 11">
    <name type="scientific">Microvirga terrae</name>
    <dbReference type="NCBI Taxonomy" id="2740529"/>
    <lineage>
        <taxon>Bacteria</taxon>
        <taxon>Pseudomonadati</taxon>
        <taxon>Pseudomonadota</taxon>
        <taxon>Alphaproteobacteria</taxon>
        <taxon>Hyphomicrobiales</taxon>
        <taxon>Methylobacteriaceae</taxon>
        <taxon>Microvirga</taxon>
    </lineage>
</organism>
<reference evidence="10" key="1">
    <citation type="submission" date="2022-08" db="EMBL/GenBank/DDBJ databases">
        <title>Microvirga terrae sp. nov., isolated from soil.</title>
        <authorList>
            <person name="Kim K.H."/>
            <person name="Seo Y.L."/>
            <person name="Kim J.M."/>
            <person name="Lee J.K."/>
            <person name="Han D.M."/>
            <person name="Jeon C.O."/>
        </authorList>
    </citation>
    <scope>NUCLEOTIDE SEQUENCE</scope>
    <source>
        <strain evidence="10">R24</strain>
    </source>
</reference>
<keyword evidence="11" id="KW-1185">Reference proteome</keyword>
<keyword evidence="8" id="KW-0460">Magnesium</keyword>